<comment type="caution">
    <text evidence="3">The sequence shown here is derived from an EMBL/GenBank/DDBJ whole genome shotgun (WGS) entry which is preliminary data.</text>
</comment>
<dbReference type="SMART" id="SM00448">
    <property type="entry name" value="REC"/>
    <property type="match status" value="1"/>
</dbReference>
<dbReference type="PANTHER" id="PTHR45566:SF1">
    <property type="entry name" value="HTH-TYPE TRANSCRIPTIONAL REGULATOR YHJB-RELATED"/>
    <property type="match status" value="1"/>
</dbReference>
<dbReference type="PROSITE" id="PS50110">
    <property type="entry name" value="RESPONSE_REGULATORY"/>
    <property type="match status" value="1"/>
</dbReference>
<dbReference type="SUPFAM" id="SSF52172">
    <property type="entry name" value="CheY-like"/>
    <property type="match status" value="1"/>
</dbReference>
<keyword evidence="4" id="KW-1185">Reference proteome</keyword>
<protein>
    <submittedName>
        <fullName evidence="3">Response regulator transcription factor</fullName>
    </submittedName>
</protein>
<feature type="domain" description="Response regulatory" evidence="2">
    <location>
        <begin position="4"/>
        <end position="132"/>
    </location>
</feature>
<dbReference type="InterPro" id="IPR051015">
    <property type="entry name" value="EvgA-like"/>
</dbReference>
<accession>A0A556M9G3</accession>
<gene>
    <name evidence="3" type="ORF">FO440_22225</name>
</gene>
<evidence type="ECO:0000313" key="4">
    <source>
        <dbReference type="Proteomes" id="UP000318733"/>
    </source>
</evidence>
<dbReference type="Pfam" id="PF00072">
    <property type="entry name" value="Response_reg"/>
    <property type="match status" value="1"/>
</dbReference>
<sequence length="221" mass="24505">MFEKVLIAEDHQSIKISVTQTLTNLGIEARDNYAYDCDNALQRLKKALQDNAPFELLITDLSFDDRAISIISSGKELIDAARALQPSLKIIVFSAESSASVIGKLFEEQGVNGYVKKGRSDTEELQKAVETIHKGKTFISPGLQQAVKAKNAHDFTPLDIAIITQLAKGMLQKNLPAYLQEQNLKPSGLSSVEKRLNHIRETLHISSNEQLVAFCKDKKII</sequence>
<name>A0A556M9G3_9SPHI</name>
<dbReference type="InterPro" id="IPR001789">
    <property type="entry name" value="Sig_transdc_resp-reg_receiver"/>
</dbReference>
<dbReference type="Gene3D" id="3.40.50.2300">
    <property type="match status" value="1"/>
</dbReference>
<reference evidence="3 4" key="1">
    <citation type="submission" date="2019-07" db="EMBL/GenBank/DDBJ databases">
        <authorList>
            <person name="Huq M.A."/>
        </authorList>
    </citation>
    <scope>NUCLEOTIDE SEQUENCE [LARGE SCALE GENOMIC DNA]</scope>
    <source>
        <strain evidence="3 4">MAH-19</strain>
    </source>
</reference>
<proteinExistence type="predicted"/>
<evidence type="ECO:0000259" key="2">
    <source>
        <dbReference type="PROSITE" id="PS50110"/>
    </source>
</evidence>
<dbReference type="EMBL" id="VLPK01000006">
    <property type="protein sequence ID" value="TSJ36549.1"/>
    <property type="molecule type" value="Genomic_DNA"/>
</dbReference>
<keyword evidence="1" id="KW-0597">Phosphoprotein</keyword>
<dbReference type="Proteomes" id="UP000318733">
    <property type="component" value="Unassembled WGS sequence"/>
</dbReference>
<dbReference type="AlphaFoldDB" id="A0A556M9G3"/>
<dbReference type="PANTHER" id="PTHR45566">
    <property type="entry name" value="HTH-TYPE TRANSCRIPTIONAL REGULATOR YHJB-RELATED"/>
    <property type="match status" value="1"/>
</dbReference>
<evidence type="ECO:0000313" key="3">
    <source>
        <dbReference type="EMBL" id="TSJ36549.1"/>
    </source>
</evidence>
<dbReference type="InterPro" id="IPR011006">
    <property type="entry name" value="CheY-like_superfamily"/>
</dbReference>
<dbReference type="OrthoDB" id="659223at2"/>
<dbReference type="GO" id="GO:0000160">
    <property type="term" value="P:phosphorelay signal transduction system"/>
    <property type="evidence" value="ECO:0007669"/>
    <property type="project" value="InterPro"/>
</dbReference>
<evidence type="ECO:0000256" key="1">
    <source>
        <dbReference type="PROSITE-ProRule" id="PRU00169"/>
    </source>
</evidence>
<dbReference type="RefSeq" id="WP_144250516.1">
    <property type="nucleotide sequence ID" value="NZ_VLPK01000006.1"/>
</dbReference>
<organism evidence="3 4">
    <name type="scientific">Mucilaginibacter corticis</name>
    <dbReference type="NCBI Taxonomy" id="2597670"/>
    <lineage>
        <taxon>Bacteria</taxon>
        <taxon>Pseudomonadati</taxon>
        <taxon>Bacteroidota</taxon>
        <taxon>Sphingobacteriia</taxon>
        <taxon>Sphingobacteriales</taxon>
        <taxon>Sphingobacteriaceae</taxon>
        <taxon>Mucilaginibacter</taxon>
    </lineage>
</organism>
<feature type="modified residue" description="4-aspartylphosphate" evidence="1">
    <location>
        <position position="60"/>
    </location>
</feature>